<dbReference type="Proteomes" id="UP001209570">
    <property type="component" value="Unassembled WGS sequence"/>
</dbReference>
<comment type="caution">
    <text evidence="2">The sequence shown here is derived from an EMBL/GenBank/DDBJ whole genome shotgun (WGS) entry which is preliminary data.</text>
</comment>
<organism evidence="2 3">
    <name type="scientific">Pythium insidiosum</name>
    <name type="common">Pythiosis disease agent</name>
    <dbReference type="NCBI Taxonomy" id="114742"/>
    <lineage>
        <taxon>Eukaryota</taxon>
        <taxon>Sar</taxon>
        <taxon>Stramenopiles</taxon>
        <taxon>Oomycota</taxon>
        <taxon>Peronosporomycetes</taxon>
        <taxon>Pythiales</taxon>
        <taxon>Pythiaceae</taxon>
        <taxon>Pythium</taxon>
    </lineage>
</organism>
<name>A0AAD5Q4C8_PYTIN</name>
<keyword evidence="1" id="KW-1133">Transmembrane helix</keyword>
<protein>
    <submittedName>
        <fullName evidence="2">Uncharacterized protein</fullName>
    </submittedName>
</protein>
<dbReference type="AlphaFoldDB" id="A0AAD5Q4C8"/>
<evidence type="ECO:0000256" key="1">
    <source>
        <dbReference type="SAM" id="Phobius"/>
    </source>
</evidence>
<sequence>MPWCASSRSASPRRCVLSGFFFNGYDYGGDYSFTLSFPQLMLILAIGVVPVIPITWFFIPEERVPGVNFKQYMIEFYDLLKTQAMYQVVAYKFFSNVSRT</sequence>
<reference evidence="2" key="1">
    <citation type="submission" date="2021-12" db="EMBL/GenBank/DDBJ databases">
        <title>Prjna785345.</title>
        <authorList>
            <person name="Rujirawat T."/>
            <person name="Krajaejun T."/>
        </authorList>
    </citation>
    <scope>NUCLEOTIDE SEQUENCE</scope>
    <source>
        <strain evidence="2">Pi057C3</strain>
    </source>
</reference>
<accession>A0AAD5Q4C8</accession>
<keyword evidence="1" id="KW-0472">Membrane</keyword>
<evidence type="ECO:0000313" key="3">
    <source>
        <dbReference type="Proteomes" id="UP001209570"/>
    </source>
</evidence>
<feature type="transmembrane region" description="Helical" evidence="1">
    <location>
        <begin position="40"/>
        <end position="59"/>
    </location>
</feature>
<proteinExistence type="predicted"/>
<keyword evidence="1" id="KW-0812">Transmembrane</keyword>
<dbReference type="EMBL" id="JAKCXM010005212">
    <property type="protein sequence ID" value="KAJ0389024.1"/>
    <property type="molecule type" value="Genomic_DNA"/>
</dbReference>
<gene>
    <name evidence="2" type="ORF">P43SY_010802</name>
</gene>
<evidence type="ECO:0000313" key="2">
    <source>
        <dbReference type="EMBL" id="KAJ0389024.1"/>
    </source>
</evidence>
<keyword evidence="3" id="KW-1185">Reference proteome</keyword>